<dbReference type="Proteomes" id="UP001232063">
    <property type="component" value="Unassembled WGS sequence"/>
</dbReference>
<gene>
    <name evidence="3" type="ORF">QNI22_36490</name>
</gene>
<evidence type="ECO:0000256" key="1">
    <source>
        <dbReference type="SAM" id="MobiDB-lite"/>
    </source>
</evidence>
<keyword evidence="2" id="KW-0812">Transmembrane</keyword>
<sequence length="144" mass="16361">MNEMPDNELDDLFRKSAEEIDIPFDPEAWLRMEKKLDNGSSNGNGKWKRWGLLALLLLLISTGAYIWLSGSGNGNLVSQNKNIQTDTLLAKDDKPSSKERGQIERGQIERGQIERGQIERGQIERGQIERGQIERGQIERGQIE</sequence>
<keyword evidence="4" id="KW-1185">Reference proteome</keyword>
<name>A0AAE3RCW6_9BACT</name>
<feature type="region of interest" description="Disordered" evidence="1">
    <location>
        <begin position="87"/>
        <end position="144"/>
    </location>
</feature>
<dbReference type="EMBL" id="JASJOU010000020">
    <property type="protein sequence ID" value="MDJ1506217.1"/>
    <property type="molecule type" value="Genomic_DNA"/>
</dbReference>
<dbReference type="AlphaFoldDB" id="A0AAE3RCW6"/>
<protein>
    <submittedName>
        <fullName evidence="3">Uncharacterized protein</fullName>
    </submittedName>
</protein>
<reference evidence="3" key="1">
    <citation type="submission" date="2023-05" db="EMBL/GenBank/DDBJ databases">
        <authorList>
            <person name="Zhang X."/>
        </authorList>
    </citation>
    <scope>NUCLEOTIDE SEQUENCE</scope>
    <source>
        <strain evidence="3">BD1B2-1</strain>
    </source>
</reference>
<comment type="caution">
    <text evidence="3">The sequence shown here is derived from an EMBL/GenBank/DDBJ whole genome shotgun (WGS) entry which is preliminary data.</text>
</comment>
<proteinExistence type="predicted"/>
<feature type="compositionally biased region" description="Basic and acidic residues" evidence="1">
    <location>
        <begin position="89"/>
        <end position="144"/>
    </location>
</feature>
<keyword evidence="2" id="KW-1133">Transmembrane helix</keyword>
<accession>A0AAE3RCW6</accession>
<organism evidence="3 4">
    <name type="scientific">Xanthocytophaga agilis</name>
    <dbReference type="NCBI Taxonomy" id="3048010"/>
    <lineage>
        <taxon>Bacteria</taxon>
        <taxon>Pseudomonadati</taxon>
        <taxon>Bacteroidota</taxon>
        <taxon>Cytophagia</taxon>
        <taxon>Cytophagales</taxon>
        <taxon>Rhodocytophagaceae</taxon>
        <taxon>Xanthocytophaga</taxon>
    </lineage>
</organism>
<keyword evidence="2" id="KW-0472">Membrane</keyword>
<evidence type="ECO:0000256" key="2">
    <source>
        <dbReference type="SAM" id="Phobius"/>
    </source>
</evidence>
<evidence type="ECO:0000313" key="4">
    <source>
        <dbReference type="Proteomes" id="UP001232063"/>
    </source>
</evidence>
<feature type="non-terminal residue" evidence="3">
    <location>
        <position position="144"/>
    </location>
</feature>
<feature type="transmembrane region" description="Helical" evidence="2">
    <location>
        <begin position="50"/>
        <end position="68"/>
    </location>
</feature>
<evidence type="ECO:0000313" key="3">
    <source>
        <dbReference type="EMBL" id="MDJ1506217.1"/>
    </source>
</evidence>